<comment type="caution">
    <text evidence="17">The sequence shown here is derived from an EMBL/GenBank/DDBJ whole genome shotgun (WGS) entry which is preliminary data.</text>
</comment>
<keyword evidence="9" id="KW-0865">Zymogen</keyword>
<feature type="active site" description="Proton donor" evidence="10">
    <location>
        <position position="412"/>
    </location>
</feature>
<dbReference type="Pfam" id="PF03413">
    <property type="entry name" value="PepSY"/>
    <property type="match status" value="1"/>
</dbReference>
<feature type="signal peptide" evidence="11">
    <location>
        <begin position="1"/>
        <end position="27"/>
    </location>
</feature>
<dbReference type="InterPro" id="IPR013856">
    <property type="entry name" value="Peptidase_M4_domain"/>
</dbReference>
<comment type="cofactor">
    <cofactor evidence="1 11">
        <name>Zn(2+)</name>
        <dbReference type="ChEBI" id="CHEBI:29105"/>
    </cofactor>
</comment>
<evidence type="ECO:0000256" key="8">
    <source>
        <dbReference type="ARBA" id="ARBA00023049"/>
    </source>
</evidence>
<dbReference type="Gene3D" id="1.10.390.10">
    <property type="entry name" value="Neutral Protease Domain 2"/>
    <property type="match status" value="1"/>
</dbReference>
<dbReference type="InterPro" id="IPR001570">
    <property type="entry name" value="Peptidase_M4_C_domain"/>
</dbReference>
<dbReference type="SUPFAM" id="SSF55486">
    <property type="entry name" value="Metalloproteases ('zincins'), catalytic domain"/>
    <property type="match status" value="1"/>
</dbReference>
<comment type="subcellular location">
    <subcellularLocation>
        <location evidence="11">Secreted</location>
    </subcellularLocation>
</comment>
<dbReference type="Gene3D" id="3.10.170.10">
    <property type="match status" value="1"/>
</dbReference>
<evidence type="ECO:0000256" key="6">
    <source>
        <dbReference type="ARBA" id="ARBA00022801"/>
    </source>
</evidence>
<feature type="domain" description="Peptidase M4 C-terminal" evidence="14">
    <location>
        <begin position="344"/>
        <end position="504"/>
    </location>
</feature>
<dbReference type="GO" id="GO:0005576">
    <property type="term" value="C:extracellular region"/>
    <property type="evidence" value="ECO:0007669"/>
    <property type="project" value="UniProtKB-SubCell"/>
</dbReference>
<sequence>MRKVAWATGAAIAVTGAVALSAPSSFADTAGAAPQGRPTALLAASSADRLVAGDPDRFFASPADEFEQRSNVAGAGLQYIAYERTHRGLPVLGGDSVVVTNAAGEVLSTWVAQTRELNVTSTRSGISAAEATRVARAQLRKVDTAATPKLVVVADGAGKLAYEVLVEGADKKNNPARLHVVIDAKSGKVLKDRTWNEVVHATGNGGYYGKQDLGNLSSGKMVDPSRPGLQCGGQNGSAFTSSNDSYGNGGGSDLPSGCADALYAGQKEWDMLKEWLGRNGIDGNGRGFPARVGLSQVNAFWNGQYTNFGHSQDNKRQLTNIDVVGHEYGHGIFQNTPGGSGSGNEAGGLNESTGDIFGALTEFYANHPNDKPEYEVGELPNLVGKGPIRYMYEPSKVGDPNCMWTGSAPEVHKGAGPQNHWFYLLAEGSNPTNGQPKSPTCNNSTLTGIGIQKAGKIFMGALSRKTSGWTHAKARAASVAAAKELFAGGGECAAVQKAWDAVSVKGSDSC</sequence>
<reference evidence="17" key="2">
    <citation type="submission" date="2020-09" db="EMBL/GenBank/DDBJ databases">
        <authorList>
            <person name="Sun Q."/>
            <person name="Ohkuma M."/>
        </authorList>
    </citation>
    <scope>NUCLEOTIDE SEQUENCE</scope>
    <source>
        <strain evidence="17">JCM 3090</strain>
    </source>
</reference>
<evidence type="ECO:0000256" key="2">
    <source>
        <dbReference type="ARBA" id="ARBA00009388"/>
    </source>
</evidence>
<keyword evidence="7 11" id="KW-0862">Zinc</keyword>
<dbReference type="PRINTS" id="PR00730">
    <property type="entry name" value="THERMOLYSIN"/>
</dbReference>
<feature type="domain" description="FTP" evidence="16">
    <location>
        <begin position="70"/>
        <end position="108"/>
    </location>
</feature>
<name>A0A8J3BJJ0_9ACTN</name>
<evidence type="ECO:0000256" key="7">
    <source>
        <dbReference type="ARBA" id="ARBA00022833"/>
    </source>
</evidence>
<dbReference type="InterPro" id="IPR027268">
    <property type="entry name" value="Peptidase_M4/M1_CTD_sf"/>
</dbReference>
<feature type="chain" id="PRO_5035337183" description="Neutral metalloproteinase" evidence="11">
    <location>
        <begin position="28"/>
        <end position="510"/>
    </location>
</feature>
<evidence type="ECO:0000256" key="11">
    <source>
        <dbReference type="RuleBase" id="RU366073"/>
    </source>
</evidence>
<keyword evidence="5 11" id="KW-0732">Signal</keyword>
<protein>
    <recommendedName>
        <fullName evidence="11">Neutral metalloproteinase</fullName>
        <ecNumber evidence="11">3.4.24.-</ecNumber>
    </recommendedName>
</protein>
<proteinExistence type="inferred from homology"/>
<dbReference type="Proteomes" id="UP000649739">
    <property type="component" value="Unassembled WGS sequence"/>
</dbReference>
<gene>
    <name evidence="17" type="ORF">GCM10010123_42440</name>
</gene>
<keyword evidence="3 11" id="KW-0645">Protease</keyword>
<keyword evidence="11" id="KW-0964">Secreted</keyword>
<evidence type="ECO:0000259" key="16">
    <source>
        <dbReference type="Pfam" id="PF07504"/>
    </source>
</evidence>
<evidence type="ECO:0000256" key="4">
    <source>
        <dbReference type="ARBA" id="ARBA00022723"/>
    </source>
</evidence>
<dbReference type="InterPro" id="IPR023612">
    <property type="entry name" value="Peptidase_M4"/>
</dbReference>
<dbReference type="AlphaFoldDB" id="A0A8J3BJJ0"/>
<dbReference type="Gene3D" id="3.10.450.40">
    <property type="match status" value="1"/>
</dbReference>
<keyword evidence="6 11" id="KW-0378">Hydrolase</keyword>
<evidence type="ECO:0000313" key="18">
    <source>
        <dbReference type="Proteomes" id="UP000649739"/>
    </source>
</evidence>
<keyword evidence="4" id="KW-0479">Metal-binding</keyword>
<evidence type="ECO:0000256" key="9">
    <source>
        <dbReference type="ARBA" id="ARBA00023145"/>
    </source>
</evidence>
<evidence type="ECO:0000256" key="10">
    <source>
        <dbReference type="PIRSR" id="PIRSR623612-1"/>
    </source>
</evidence>
<dbReference type="InterPro" id="IPR025711">
    <property type="entry name" value="PepSY"/>
</dbReference>
<feature type="active site" evidence="10">
    <location>
        <position position="327"/>
    </location>
</feature>
<evidence type="ECO:0000256" key="1">
    <source>
        <dbReference type="ARBA" id="ARBA00001947"/>
    </source>
</evidence>
<dbReference type="InterPro" id="IPR011096">
    <property type="entry name" value="FTP_domain"/>
</dbReference>
<dbReference type="CDD" id="cd09597">
    <property type="entry name" value="M4_TLP"/>
    <property type="match status" value="1"/>
</dbReference>
<dbReference type="GO" id="GO:0006508">
    <property type="term" value="P:proteolysis"/>
    <property type="evidence" value="ECO:0007669"/>
    <property type="project" value="UniProtKB-KW"/>
</dbReference>
<comment type="similarity">
    <text evidence="2 11">Belongs to the peptidase M4 family.</text>
</comment>
<organism evidence="17 18">
    <name type="scientific">Pilimelia anulata</name>
    <dbReference type="NCBI Taxonomy" id="53371"/>
    <lineage>
        <taxon>Bacteria</taxon>
        <taxon>Bacillati</taxon>
        <taxon>Actinomycetota</taxon>
        <taxon>Actinomycetes</taxon>
        <taxon>Micromonosporales</taxon>
        <taxon>Micromonosporaceae</taxon>
        <taxon>Pilimelia</taxon>
    </lineage>
</organism>
<feature type="domain" description="PepSY" evidence="15">
    <location>
        <begin position="126"/>
        <end position="192"/>
    </location>
</feature>
<evidence type="ECO:0000256" key="5">
    <source>
        <dbReference type="ARBA" id="ARBA00022729"/>
    </source>
</evidence>
<dbReference type="GO" id="GO:0004222">
    <property type="term" value="F:metalloendopeptidase activity"/>
    <property type="evidence" value="ECO:0007669"/>
    <property type="project" value="UniProtKB-UniRule"/>
</dbReference>
<evidence type="ECO:0000256" key="3">
    <source>
        <dbReference type="ARBA" id="ARBA00022670"/>
    </source>
</evidence>
<evidence type="ECO:0000256" key="12">
    <source>
        <dbReference type="SAM" id="MobiDB-lite"/>
    </source>
</evidence>
<keyword evidence="8 11" id="KW-0482">Metalloprotease</keyword>
<dbReference type="EC" id="3.4.24.-" evidence="11"/>
<evidence type="ECO:0000259" key="14">
    <source>
        <dbReference type="Pfam" id="PF02868"/>
    </source>
</evidence>
<feature type="region of interest" description="Disordered" evidence="12">
    <location>
        <begin position="223"/>
        <end position="251"/>
    </location>
</feature>
<dbReference type="GO" id="GO:0046872">
    <property type="term" value="F:metal ion binding"/>
    <property type="evidence" value="ECO:0007669"/>
    <property type="project" value="UniProtKB-UniRule"/>
</dbReference>
<dbReference type="PANTHER" id="PTHR33794">
    <property type="entry name" value="BACILLOLYSIN"/>
    <property type="match status" value="1"/>
</dbReference>
<keyword evidence="18" id="KW-1185">Reference proteome</keyword>
<dbReference type="EMBL" id="BMQB01000012">
    <property type="protein sequence ID" value="GGK07982.1"/>
    <property type="molecule type" value="Genomic_DNA"/>
</dbReference>
<feature type="domain" description="Peptidase M4" evidence="13">
    <location>
        <begin position="231"/>
        <end position="334"/>
    </location>
</feature>
<dbReference type="Pfam" id="PF01447">
    <property type="entry name" value="Peptidase_M4"/>
    <property type="match status" value="1"/>
</dbReference>
<evidence type="ECO:0000259" key="15">
    <source>
        <dbReference type="Pfam" id="PF03413"/>
    </source>
</evidence>
<comment type="function">
    <text evidence="11">Extracellular zinc metalloprotease.</text>
</comment>
<dbReference type="PANTHER" id="PTHR33794:SF1">
    <property type="entry name" value="BACILLOLYSIN"/>
    <property type="match status" value="1"/>
</dbReference>
<evidence type="ECO:0000259" key="13">
    <source>
        <dbReference type="Pfam" id="PF01447"/>
    </source>
</evidence>
<dbReference type="Pfam" id="PF07504">
    <property type="entry name" value="FTP"/>
    <property type="match status" value="1"/>
</dbReference>
<dbReference type="Pfam" id="PF02868">
    <property type="entry name" value="Peptidase_M4_C"/>
    <property type="match status" value="1"/>
</dbReference>
<dbReference type="RefSeq" id="WP_189171967.1">
    <property type="nucleotide sequence ID" value="NZ_BMQB01000012.1"/>
</dbReference>
<dbReference type="InterPro" id="IPR050728">
    <property type="entry name" value="Zinc_Metalloprotease_M4"/>
</dbReference>
<evidence type="ECO:0000313" key="17">
    <source>
        <dbReference type="EMBL" id="GGK07982.1"/>
    </source>
</evidence>
<accession>A0A8J3BJJ0</accession>
<reference evidence="17" key="1">
    <citation type="journal article" date="2014" name="Int. J. Syst. Evol. Microbiol.">
        <title>Complete genome sequence of Corynebacterium casei LMG S-19264T (=DSM 44701T), isolated from a smear-ripened cheese.</title>
        <authorList>
            <consortium name="US DOE Joint Genome Institute (JGI-PGF)"/>
            <person name="Walter F."/>
            <person name="Albersmeier A."/>
            <person name="Kalinowski J."/>
            <person name="Ruckert C."/>
        </authorList>
    </citation>
    <scope>NUCLEOTIDE SEQUENCE</scope>
    <source>
        <strain evidence="17">JCM 3090</strain>
    </source>
</reference>